<feature type="compositionally biased region" description="Pro residues" evidence="1">
    <location>
        <begin position="17"/>
        <end position="27"/>
    </location>
</feature>
<dbReference type="InParanoid" id="A0A165JBZ0"/>
<evidence type="ECO:0000313" key="3">
    <source>
        <dbReference type="Proteomes" id="UP000077266"/>
    </source>
</evidence>
<accession>A0A165JBZ0</accession>
<keyword evidence="3" id="KW-1185">Reference proteome</keyword>
<feature type="region of interest" description="Disordered" evidence="1">
    <location>
        <begin position="102"/>
        <end position="148"/>
    </location>
</feature>
<evidence type="ECO:0000313" key="2">
    <source>
        <dbReference type="EMBL" id="KZV94628.1"/>
    </source>
</evidence>
<name>A0A165JBZ0_EXIGL</name>
<gene>
    <name evidence="2" type="ORF">EXIGLDRAFT_766914</name>
</gene>
<dbReference type="EMBL" id="KV425969">
    <property type="protein sequence ID" value="KZV94628.1"/>
    <property type="molecule type" value="Genomic_DNA"/>
</dbReference>
<feature type="compositionally biased region" description="Low complexity" evidence="1">
    <location>
        <begin position="103"/>
        <end position="116"/>
    </location>
</feature>
<proteinExistence type="predicted"/>
<dbReference type="Proteomes" id="UP000077266">
    <property type="component" value="Unassembled WGS sequence"/>
</dbReference>
<feature type="region of interest" description="Disordered" evidence="1">
    <location>
        <begin position="1"/>
        <end position="27"/>
    </location>
</feature>
<organism evidence="2 3">
    <name type="scientific">Exidia glandulosa HHB12029</name>
    <dbReference type="NCBI Taxonomy" id="1314781"/>
    <lineage>
        <taxon>Eukaryota</taxon>
        <taxon>Fungi</taxon>
        <taxon>Dikarya</taxon>
        <taxon>Basidiomycota</taxon>
        <taxon>Agaricomycotina</taxon>
        <taxon>Agaricomycetes</taxon>
        <taxon>Auriculariales</taxon>
        <taxon>Exidiaceae</taxon>
        <taxon>Exidia</taxon>
    </lineage>
</organism>
<sequence>MSSPPSPTSDDDQQQPAPSPPLLPPLPTKTALELRARCWRRRRLYREFATRYLNNELLENVLHSRGTWVGDARDDWQAAAAPTLAAATPPACSITLSPFRVESSTASSSGNGTASSLFRPKQAHRDDSYQRRYLTPNGSGALCTSHPT</sequence>
<evidence type="ECO:0000256" key="1">
    <source>
        <dbReference type="SAM" id="MobiDB-lite"/>
    </source>
</evidence>
<reference evidence="2 3" key="1">
    <citation type="journal article" date="2016" name="Mol. Biol. Evol.">
        <title>Comparative Genomics of Early-Diverging Mushroom-Forming Fungi Provides Insights into the Origins of Lignocellulose Decay Capabilities.</title>
        <authorList>
            <person name="Nagy L.G."/>
            <person name="Riley R."/>
            <person name="Tritt A."/>
            <person name="Adam C."/>
            <person name="Daum C."/>
            <person name="Floudas D."/>
            <person name="Sun H."/>
            <person name="Yadav J.S."/>
            <person name="Pangilinan J."/>
            <person name="Larsson K.H."/>
            <person name="Matsuura K."/>
            <person name="Barry K."/>
            <person name="Labutti K."/>
            <person name="Kuo R."/>
            <person name="Ohm R.A."/>
            <person name="Bhattacharya S.S."/>
            <person name="Shirouzu T."/>
            <person name="Yoshinaga Y."/>
            <person name="Martin F.M."/>
            <person name="Grigoriev I.V."/>
            <person name="Hibbett D.S."/>
        </authorList>
    </citation>
    <scope>NUCLEOTIDE SEQUENCE [LARGE SCALE GENOMIC DNA]</scope>
    <source>
        <strain evidence="2 3">HHB12029</strain>
    </source>
</reference>
<protein>
    <submittedName>
        <fullName evidence="2">Uncharacterized protein</fullName>
    </submittedName>
</protein>
<dbReference type="AlphaFoldDB" id="A0A165JBZ0"/>